<gene>
    <name evidence="1" type="ORF">FRX31_002128</name>
</gene>
<evidence type="ECO:0000313" key="2">
    <source>
        <dbReference type="Proteomes" id="UP000554482"/>
    </source>
</evidence>
<dbReference type="InterPro" id="IPR027417">
    <property type="entry name" value="P-loop_NTPase"/>
</dbReference>
<dbReference type="EMBL" id="JABWDY010000195">
    <property type="protein sequence ID" value="KAF5208286.1"/>
    <property type="molecule type" value="Genomic_DNA"/>
</dbReference>
<dbReference type="Proteomes" id="UP000554482">
    <property type="component" value="Unassembled WGS sequence"/>
</dbReference>
<keyword evidence="2" id="KW-1185">Reference proteome</keyword>
<dbReference type="GO" id="GO:0004519">
    <property type="term" value="F:endonuclease activity"/>
    <property type="evidence" value="ECO:0007669"/>
    <property type="project" value="UniProtKB-KW"/>
</dbReference>
<keyword evidence="1" id="KW-0255">Endonuclease</keyword>
<proteinExistence type="predicted"/>
<keyword evidence="1" id="KW-0540">Nuclease</keyword>
<dbReference type="Gene3D" id="3.40.50.300">
    <property type="entry name" value="P-loop containing nucleotide triphosphate hydrolases"/>
    <property type="match status" value="1"/>
</dbReference>
<reference evidence="1 2" key="1">
    <citation type="submission" date="2020-06" db="EMBL/GenBank/DDBJ databases">
        <title>Transcriptomic and genomic resources for Thalictrum thalictroides and T. hernandezii: Facilitating candidate gene discovery in an emerging model plant lineage.</title>
        <authorList>
            <person name="Arias T."/>
            <person name="Riano-Pachon D.M."/>
            <person name="Di Stilio V.S."/>
        </authorList>
    </citation>
    <scope>NUCLEOTIDE SEQUENCE [LARGE SCALE GENOMIC DNA]</scope>
    <source>
        <strain evidence="2">cv. WT478/WT964</strain>
        <tissue evidence="1">Leaves</tissue>
    </source>
</reference>
<evidence type="ECO:0000313" key="1">
    <source>
        <dbReference type="EMBL" id="KAF5208286.1"/>
    </source>
</evidence>
<sequence>MSLLESFADALLMIATTHHGELKTLKYNNDTIENACMEFDEVNLRPTYKILWGVPGHSNAINIAERLGLPDVVVNYTREQYGTASAEIYEEIERIQPRLKGRKVKSTQALWPEITSSVHSSAHIVSSEMSMEWIER</sequence>
<dbReference type="GO" id="GO:0030983">
    <property type="term" value="F:mismatched DNA binding"/>
    <property type="evidence" value="ECO:0007669"/>
    <property type="project" value="InterPro"/>
</dbReference>
<comment type="caution">
    <text evidence="1">The sequence shown here is derived from an EMBL/GenBank/DDBJ whole genome shotgun (WGS) entry which is preliminary data.</text>
</comment>
<dbReference type="GO" id="GO:0140664">
    <property type="term" value="F:ATP-dependent DNA damage sensor activity"/>
    <property type="evidence" value="ECO:0007669"/>
    <property type="project" value="InterPro"/>
</dbReference>
<dbReference type="PANTHER" id="PTHR48466">
    <property type="entry name" value="OS10G0509000 PROTEIN-RELATED"/>
    <property type="match status" value="1"/>
</dbReference>
<accession>A0A7J6XEQ9</accession>
<organism evidence="1 2">
    <name type="scientific">Thalictrum thalictroides</name>
    <name type="common">Rue-anemone</name>
    <name type="synonym">Anemone thalictroides</name>
    <dbReference type="NCBI Taxonomy" id="46969"/>
    <lineage>
        <taxon>Eukaryota</taxon>
        <taxon>Viridiplantae</taxon>
        <taxon>Streptophyta</taxon>
        <taxon>Embryophyta</taxon>
        <taxon>Tracheophyta</taxon>
        <taxon>Spermatophyta</taxon>
        <taxon>Magnoliopsida</taxon>
        <taxon>Ranunculales</taxon>
        <taxon>Ranunculaceae</taxon>
        <taxon>Thalictroideae</taxon>
        <taxon>Thalictrum</taxon>
    </lineage>
</organism>
<dbReference type="GO" id="GO:0005524">
    <property type="term" value="F:ATP binding"/>
    <property type="evidence" value="ECO:0007669"/>
    <property type="project" value="InterPro"/>
</dbReference>
<name>A0A7J6XEQ9_THATH</name>
<dbReference type="OrthoDB" id="1705252at2759"/>
<dbReference type="SUPFAM" id="SSF52540">
    <property type="entry name" value="P-loop containing nucleoside triphosphate hydrolases"/>
    <property type="match status" value="1"/>
</dbReference>
<dbReference type="InterPro" id="IPR045076">
    <property type="entry name" value="MutS"/>
</dbReference>
<protein>
    <submittedName>
        <fullName evidence="1">Endonuclease muts2</fullName>
    </submittedName>
</protein>
<dbReference type="GO" id="GO:0006298">
    <property type="term" value="P:mismatch repair"/>
    <property type="evidence" value="ECO:0007669"/>
    <property type="project" value="InterPro"/>
</dbReference>
<dbReference type="AlphaFoldDB" id="A0A7J6XEQ9"/>
<keyword evidence="1" id="KW-0378">Hydrolase</keyword>
<dbReference type="PANTHER" id="PTHR48466:SF2">
    <property type="entry name" value="OS10G0509000 PROTEIN"/>
    <property type="match status" value="1"/>
</dbReference>